<evidence type="ECO:0000256" key="9">
    <source>
        <dbReference type="ARBA" id="ARBA00023285"/>
    </source>
</evidence>
<reference evidence="11 12" key="1">
    <citation type="submission" date="2019-07" db="EMBL/GenBank/DDBJ databases">
        <title>Whole genome shotgun sequence of Pseudonocardia sulfidoxydans NBRC 16205.</title>
        <authorList>
            <person name="Hosoyama A."/>
            <person name="Uohara A."/>
            <person name="Ohji S."/>
            <person name="Ichikawa N."/>
        </authorList>
    </citation>
    <scope>NUCLEOTIDE SEQUENCE [LARGE SCALE GENOMIC DNA]</scope>
    <source>
        <strain evidence="11 12">NBRC 16205</strain>
    </source>
</reference>
<dbReference type="EMBL" id="BJVJ01000044">
    <property type="protein sequence ID" value="GEL25025.1"/>
    <property type="molecule type" value="Genomic_DNA"/>
</dbReference>
<keyword evidence="9 10" id="KW-0170">Cobalt</keyword>
<dbReference type="Proteomes" id="UP000321685">
    <property type="component" value="Unassembled WGS sequence"/>
</dbReference>
<evidence type="ECO:0000256" key="4">
    <source>
        <dbReference type="ARBA" id="ARBA00022573"/>
    </source>
</evidence>
<keyword evidence="3 10" id="KW-1003">Cell membrane</keyword>
<dbReference type="AlphaFoldDB" id="A0A511DJP3"/>
<keyword evidence="12" id="KW-1185">Reference proteome</keyword>
<name>A0A511DJP3_9PSEU</name>
<dbReference type="GO" id="GO:0015087">
    <property type="term" value="F:cobalt ion transmembrane transporter activity"/>
    <property type="evidence" value="ECO:0007669"/>
    <property type="project" value="UniProtKB-UniRule"/>
</dbReference>
<keyword evidence="6 10" id="KW-1133">Transmembrane helix</keyword>
<comment type="subunit">
    <text evidence="10">Forms an energy-coupling factor (ECF) transporter complex composed of an ATP-binding protein (A component, CbiO), a transmembrane protein (T component, CbiQ) and 2 possible substrate-capture proteins (S components, CbiM and CbiN) of unknown stoichimetry.</text>
</comment>
<proteinExistence type="inferred from homology"/>
<dbReference type="OrthoDB" id="1551318at2"/>
<dbReference type="InterPro" id="IPR003705">
    <property type="entry name" value="CbiN"/>
</dbReference>
<evidence type="ECO:0000256" key="7">
    <source>
        <dbReference type="ARBA" id="ARBA00023065"/>
    </source>
</evidence>
<dbReference type="NCBIfam" id="NF002780">
    <property type="entry name" value="PRK02898.1"/>
    <property type="match status" value="1"/>
</dbReference>
<keyword evidence="2 10" id="KW-0813">Transport</keyword>
<comment type="subcellular location">
    <subcellularLocation>
        <location evidence="10">Cell membrane</location>
        <topology evidence="10">Multi-pass membrane protein</topology>
    </subcellularLocation>
</comment>
<comment type="pathway">
    <text evidence="10">Cofactor biosynthesis; adenosylcobalamin biosynthesis.</text>
</comment>
<dbReference type="RefSeq" id="WP_147110458.1">
    <property type="nucleotide sequence ID" value="NZ_BJVJ01000044.1"/>
</dbReference>
<keyword evidence="5 10" id="KW-0812">Transmembrane</keyword>
<evidence type="ECO:0000256" key="1">
    <source>
        <dbReference type="ARBA" id="ARBA00022426"/>
    </source>
</evidence>
<organism evidence="11 12">
    <name type="scientific">Pseudonocardia sulfidoxydans NBRC 16205</name>
    <dbReference type="NCBI Taxonomy" id="1223511"/>
    <lineage>
        <taxon>Bacteria</taxon>
        <taxon>Bacillati</taxon>
        <taxon>Actinomycetota</taxon>
        <taxon>Actinomycetes</taxon>
        <taxon>Pseudonocardiales</taxon>
        <taxon>Pseudonocardiaceae</taxon>
        <taxon>Pseudonocardia</taxon>
    </lineage>
</organism>
<evidence type="ECO:0000313" key="12">
    <source>
        <dbReference type="Proteomes" id="UP000321685"/>
    </source>
</evidence>
<accession>A0A511DJP3</accession>
<comment type="function">
    <text evidence="10">Part of the energy-coupling factor (ECF) transporter complex CbiMNOQ involved in cobalt import.</text>
</comment>
<protein>
    <recommendedName>
        <fullName evidence="10">Cobalt transport protein CbiN</fullName>
    </recommendedName>
    <alternativeName>
        <fullName evidence="10">Energy-coupling factor transporter probable substrate-capture protein CbiN</fullName>
        <shortName evidence="10">ECF transporter S component CbiN</shortName>
    </alternativeName>
</protein>
<dbReference type="PANTHER" id="PTHR38662">
    <property type="entry name" value="COBALT TRANSPORT PROTEIN CBIN"/>
    <property type="match status" value="1"/>
</dbReference>
<comment type="caution">
    <text evidence="11">The sequence shown here is derived from an EMBL/GenBank/DDBJ whole genome shotgun (WGS) entry which is preliminary data.</text>
</comment>
<dbReference type="UniPathway" id="UPA00148"/>
<evidence type="ECO:0000256" key="10">
    <source>
        <dbReference type="HAMAP-Rule" id="MF_00330"/>
    </source>
</evidence>
<evidence type="ECO:0000256" key="2">
    <source>
        <dbReference type="ARBA" id="ARBA00022448"/>
    </source>
</evidence>
<evidence type="ECO:0000256" key="8">
    <source>
        <dbReference type="ARBA" id="ARBA00023136"/>
    </source>
</evidence>
<evidence type="ECO:0000256" key="3">
    <source>
        <dbReference type="ARBA" id="ARBA00022475"/>
    </source>
</evidence>
<keyword evidence="4 10" id="KW-0169">Cobalamin biosynthesis</keyword>
<evidence type="ECO:0000256" key="5">
    <source>
        <dbReference type="ARBA" id="ARBA00022692"/>
    </source>
</evidence>
<evidence type="ECO:0000256" key="6">
    <source>
        <dbReference type="ARBA" id="ARBA00022989"/>
    </source>
</evidence>
<dbReference type="GO" id="GO:0009236">
    <property type="term" value="P:cobalamin biosynthetic process"/>
    <property type="evidence" value="ECO:0007669"/>
    <property type="project" value="UniProtKB-UniRule"/>
</dbReference>
<keyword evidence="8 10" id="KW-0472">Membrane</keyword>
<comment type="similarity">
    <text evidence="10">Belongs to the CbiN family.</text>
</comment>
<dbReference type="GO" id="GO:0005886">
    <property type="term" value="C:plasma membrane"/>
    <property type="evidence" value="ECO:0007669"/>
    <property type="project" value="UniProtKB-SubCell"/>
</dbReference>
<sequence length="103" mass="10726">MKRSTIVNWLLVVAVVALAAFPLLFISGDYGGADGIAAERIAADHPDYQPWASSLFEPSEEVASGLFAAQAAIGAGVIGYYFGVARTRRKLAGAVNAPSDAID</sequence>
<keyword evidence="7 10" id="KW-0406">Ion transport</keyword>
<gene>
    <name evidence="10 11" type="primary">cbiN</name>
    <name evidence="11" type="ORF">PSU4_39790</name>
</gene>
<dbReference type="Pfam" id="PF02553">
    <property type="entry name" value="CbiN"/>
    <property type="match status" value="1"/>
</dbReference>
<feature type="transmembrane region" description="Helical" evidence="10">
    <location>
        <begin position="7"/>
        <end position="26"/>
    </location>
</feature>
<feature type="transmembrane region" description="Helical" evidence="10">
    <location>
        <begin position="62"/>
        <end position="82"/>
    </location>
</feature>
<keyword evidence="1 10" id="KW-0171">Cobalt transport</keyword>
<dbReference type="PANTHER" id="PTHR38662:SF1">
    <property type="entry name" value="COBALT TRANSPORT PROTEIN CBIN"/>
    <property type="match status" value="1"/>
</dbReference>
<dbReference type="HAMAP" id="MF_00330">
    <property type="entry name" value="CbiN"/>
    <property type="match status" value="1"/>
</dbReference>
<evidence type="ECO:0000313" key="11">
    <source>
        <dbReference type="EMBL" id="GEL25025.1"/>
    </source>
</evidence>